<proteinExistence type="predicted"/>
<comment type="caution">
    <text evidence="2">The sequence shown here is derived from an EMBL/GenBank/DDBJ whole genome shotgun (WGS) entry which is preliminary data.</text>
</comment>
<evidence type="ECO:0000313" key="2">
    <source>
        <dbReference type="EMBL" id="KAJ7194853.1"/>
    </source>
</evidence>
<feature type="transmembrane region" description="Helical" evidence="1">
    <location>
        <begin position="287"/>
        <end position="307"/>
    </location>
</feature>
<accession>A0AAD6Y3L1</accession>
<keyword evidence="1" id="KW-0812">Transmembrane</keyword>
<protein>
    <submittedName>
        <fullName evidence="2">Uncharacterized protein</fullName>
    </submittedName>
</protein>
<name>A0AAD6Y3L1_9AGAR</name>
<gene>
    <name evidence="2" type="ORF">GGX14DRAFT_677973</name>
</gene>
<keyword evidence="1" id="KW-0472">Membrane</keyword>
<reference evidence="2" key="1">
    <citation type="submission" date="2023-03" db="EMBL/GenBank/DDBJ databases">
        <title>Massive genome expansion in bonnet fungi (Mycena s.s.) driven by repeated elements and novel gene families across ecological guilds.</title>
        <authorList>
            <consortium name="Lawrence Berkeley National Laboratory"/>
            <person name="Harder C.B."/>
            <person name="Miyauchi S."/>
            <person name="Viragh M."/>
            <person name="Kuo A."/>
            <person name="Thoen E."/>
            <person name="Andreopoulos B."/>
            <person name="Lu D."/>
            <person name="Skrede I."/>
            <person name="Drula E."/>
            <person name="Henrissat B."/>
            <person name="Morin E."/>
            <person name="Kohler A."/>
            <person name="Barry K."/>
            <person name="LaButti K."/>
            <person name="Morin E."/>
            <person name="Salamov A."/>
            <person name="Lipzen A."/>
            <person name="Mereny Z."/>
            <person name="Hegedus B."/>
            <person name="Baldrian P."/>
            <person name="Stursova M."/>
            <person name="Weitz H."/>
            <person name="Taylor A."/>
            <person name="Grigoriev I.V."/>
            <person name="Nagy L.G."/>
            <person name="Martin F."/>
            <person name="Kauserud H."/>
        </authorList>
    </citation>
    <scope>NUCLEOTIDE SEQUENCE</scope>
    <source>
        <strain evidence="2">9144</strain>
    </source>
</reference>
<sequence>MATPVCLNHDFQLAFLLLPFPPAPTTTASNLSNNLVDVGALTALIGSSVAESLVLGNRGAAGVAWAATSSFGTISVVKACFCGASSGWLRETLGIRILAADQAVGLELPWDSSRATKIRQNIGEPLAIFCRIKLRTASPGTGSHGRWSDVYALDHSTSLMLRGIPDSAVGDPLQVYTYAGYDFVRPYSKFQAAAVILSAAKLAEVYVLWRHGSLFLGMTSATPWAFFFIGAIVIHAHDLFLGRHPEPEFGGLDIVAGHLPMVSRQGGPRKIVLGVAENERASLLWRFFWAAGAVVSAISIVLSYILMGNIPRPVVFLWTGFQLLWLGVRILIYHFADPTNPMALRILVPRNWATLSPQLKTRVMDLTFGLSRLQILIHPRGQAQYADDTVSTTSDLPLISDGLGPPNLFPLPDIFTTPYQIEIKAVFGDTSLSSATWITGVHTSPMDLYDSCIVVFSIRQSHAAGCRSVAVPSARVLSSAMKLSFDNEKGMQYFVPKGAPNDGQRLSWWYWIPCQTGLWLQLQVPTQKRTVGTHQADIRTDAQVSAFLSAGNLNIGLKDVDELKGVVNLSRKARESFLELLG</sequence>
<feature type="transmembrane region" description="Helical" evidence="1">
    <location>
        <begin position="221"/>
        <end position="240"/>
    </location>
</feature>
<evidence type="ECO:0000256" key="1">
    <source>
        <dbReference type="SAM" id="Phobius"/>
    </source>
</evidence>
<dbReference type="Proteomes" id="UP001219525">
    <property type="component" value="Unassembled WGS sequence"/>
</dbReference>
<dbReference type="EMBL" id="JARJCW010000095">
    <property type="protein sequence ID" value="KAJ7194853.1"/>
    <property type="molecule type" value="Genomic_DNA"/>
</dbReference>
<keyword evidence="3" id="KW-1185">Reference proteome</keyword>
<organism evidence="2 3">
    <name type="scientific">Mycena pura</name>
    <dbReference type="NCBI Taxonomy" id="153505"/>
    <lineage>
        <taxon>Eukaryota</taxon>
        <taxon>Fungi</taxon>
        <taxon>Dikarya</taxon>
        <taxon>Basidiomycota</taxon>
        <taxon>Agaricomycotina</taxon>
        <taxon>Agaricomycetes</taxon>
        <taxon>Agaricomycetidae</taxon>
        <taxon>Agaricales</taxon>
        <taxon>Marasmiineae</taxon>
        <taxon>Mycenaceae</taxon>
        <taxon>Mycena</taxon>
    </lineage>
</organism>
<keyword evidence="1" id="KW-1133">Transmembrane helix</keyword>
<feature type="transmembrane region" description="Helical" evidence="1">
    <location>
        <begin position="314"/>
        <end position="336"/>
    </location>
</feature>
<evidence type="ECO:0000313" key="3">
    <source>
        <dbReference type="Proteomes" id="UP001219525"/>
    </source>
</evidence>
<dbReference type="AlphaFoldDB" id="A0AAD6Y3L1"/>